<proteinExistence type="predicted"/>
<keyword evidence="2" id="KW-1185">Reference proteome</keyword>
<accession>A0A448XDG5</accession>
<name>A0A448XDG5_9PLAT</name>
<gene>
    <name evidence="1" type="ORF">PXEA_LOCUS27716</name>
</gene>
<evidence type="ECO:0000313" key="1">
    <source>
        <dbReference type="EMBL" id="VEL34276.1"/>
    </source>
</evidence>
<dbReference type="Proteomes" id="UP000784294">
    <property type="component" value="Unassembled WGS sequence"/>
</dbReference>
<organism evidence="1 2">
    <name type="scientific">Protopolystoma xenopodis</name>
    <dbReference type="NCBI Taxonomy" id="117903"/>
    <lineage>
        <taxon>Eukaryota</taxon>
        <taxon>Metazoa</taxon>
        <taxon>Spiralia</taxon>
        <taxon>Lophotrochozoa</taxon>
        <taxon>Platyhelminthes</taxon>
        <taxon>Monogenea</taxon>
        <taxon>Polyopisthocotylea</taxon>
        <taxon>Polystomatidea</taxon>
        <taxon>Polystomatidae</taxon>
        <taxon>Protopolystoma</taxon>
    </lineage>
</organism>
<dbReference type="AlphaFoldDB" id="A0A448XDG5"/>
<sequence length="83" mass="9864">MGAIRACPACFRLESLRRSRRWHRRSQLCLARRHPPTAHLTYFHQAHGNQLVLVWSSSRRNDERPIHVPFCRLVYGYTLPEAR</sequence>
<reference evidence="1" key="1">
    <citation type="submission" date="2018-11" db="EMBL/GenBank/DDBJ databases">
        <authorList>
            <consortium name="Pathogen Informatics"/>
        </authorList>
    </citation>
    <scope>NUCLEOTIDE SEQUENCE</scope>
</reference>
<dbReference type="EMBL" id="CAAALY010247327">
    <property type="protein sequence ID" value="VEL34276.1"/>
    <property type="molecule type" value="Genomic_DNA"/>
</dbReference>
<comment type="caution">
    <text evidence="1">The sequence shown here is derived from an EMBL/GenBank/DDBJ whole genome shotgun (WGS) entry which is preliminary data.</text>
</comment>
<evidence type="ECO:0000313" key="2">
    <source>
        <dbReference type="Proteomes" id="UP000784294"/>
    </source>
</evidence>
<protein>
    <submittedName>
        <fullName evidence="1">Uncharacterized protein</fullName>
    </submittedName>
</protein>